<keyword evidence="4" id="KW-0597">Phosphoprotein</keyword>
<dbReference type="InterPro" id="IPR011006">
    <property type="entry name" value="CheY-like_superfamily"/>
</dbReference>
<dbReference type="CDD" id="cd06170">
    <property type="entry name" value="LuxR_C_like"/>
    <property type="match status" value="1"/>
</dbReference>
<gene>
    <name evidence="7" type="ORF">BN13_1250022</name>
</gene>
<dbReference type="InterPro" id="IPR036388">
    <property type="entry name" value="WH-like_DNA-bd_sf"/>
</dbReference>
<dbReference type="STRING" id="1193518.BN13_1250022"/>
<feature type="modified residue" description="4-aspartylphosphate" evidence="4">
    <location>
        <position position="52"/>
    </location>
</feature>
<dbReference type="GO" id="GO:0000160">
    <property type="term" value="P:phosphorelay signal transduction system"/>
    <property type="evidence" value="ECO:0007669"/>
    <property type="project" value="InterPro"/>
</dbReference>
<comment type="caution">
    <text evidence="7">The sequence shown here is derived from an EMBL/GenBank/DDBJ whole genome shotgun (WGS) entry which is preliminary data.</text>
</comment>
<dbReference type="EMBL" id="CAJC01000030">
    <property type="protein sequence ID" value="CCI51831.1"/>
    <property type="molecule type" value="Genomic_DNA"/>
</dbReference>
<dbReference type="GO" id="GO:0003677">
    <property type="term" value="F:DNA binding"/>
    <property type="evidence" value="ECO:0007669"/>
    <property type="project" value="UniProtKB-KW"/>
</dbReference>
<organism evidence="7 8">
    <name type="scientific">Nostocoides jenkinsii Ben 74</name>
    <dbReference type="NCBI Taxonomy" id="1193518"/>
    <lineage>
        <taxon>Bacteria</taxon>
        <taxon>Bacillati</taxon>
        <taxon>Actinomycetota</taxon>
        <taxon>Actinomycetes</taxon>
        <taxon>Micrococcales</taxon>
        <taxon>Intrasporangiaceae</taxon>
        <taxon>Nostocoides</taxon>
    </lineage>
</organism>
<dbReference type="Gene3D" id="1.10.10.10">
    <property type="entry name" value="Winged helix-like DNA-binding domain superfamily/Winged helix DNA-binding domain"/>
    <property type="match status" value="1"/>
</dbReference>
<dbReference type="OrthoDB" id="9808843at2"/>
<dbReference type="Pfam" id="PF00072">
    <property type="entry name" value="Response_reg"/>
    <property type="match status" value="1"/>
</dbReference>
<dbReference type="PRINTS" id="PR00038">
    <property type="entry name" value="HTHLUXR"/>
</dbReference>
<dbReference type="PROSITE" id="PS50043">
    <property type="entry name" value="HTH_LUXR_2"/>
    <property type="match status" value="1"/>
</dbReference>
<dbReference type="PROSITE" id="PS50110">
    <property type="entry name" value="RESPONSE_REGULATORY"/>
    <property type="match status" value="1"/>
</dbReference>
<reference evidence="7 8" key="1">
    <citation type="journal article" date="2013" name="ISME J.">
        <title>A metabolic model for members of the genus Tetrasphaera involved in enhanced biological phosphorus removal.</title>
        <authorList>
            <person name="Kristiansen R."/>
            <person name="Nguyen H.T.T."/>
            <person name="Saunders A.M."/>
            <person name="Nielsen J.L."/>
            <person name="Wimmer R."/>
            <person name="Le V.Q."/>
            <person name="McIlroy S.J."/>
            <person name="Petrovski S."/>
            <person name="Seviour R.J."/>
            <person name="Calteau A."/>
            <person name="Nielsen K.L."/>
            <person name="Nielsen P.H."/>
        </authorList>
    </citation>
    <scope>NUCLEOTIDE SEQUENCE [LARGE SCALE GENOMIC DNA]</scope>
    <source>
        <strain evidence="7 8">Ben 74</strain>
    </source>
</reference>
<dbReference type="InterPro" id="IPR000792">
    <property type="entry name" value="Tscrpt_reg_LuxR_C"/>
</dbReference>
<keyword evidence="1" id="KW-0805">Transcription regulation</keyword>
<sequence length="211" mass="22501">MRVVVADDSVLFREGLVRLLVEKGHEVLDAVGDATALQEAVERNQPDLAVIDVRMPPAMESDGAKSAAALRARHPGLGLLLLSSHIELHHVLPLVGTPGFGYLLKDRVLNLADFTAAAERVATGGSALDPAVVQALVLTRAGSALDDLTERELDVLGQVAEGLSNTAIAQKLVVSERTVEAHIRSVFTKLGLSDEGTNRRVLAVLRYLEAH</sequence>
<dbReference type="Proteomes" id="UP000035720">
    <property type="component" value="Unassembled WGS sequence"/>
</dbReference>
<dbReference type="GO" id="GO:0006355">
    <property type="term" value="P:regulation of DNA-templated transcription"/>
    <property type="evidence" value="ECO:0007669"/>
    <property type="project" value="InterPro"/>
</dbReference>
<feature type="domain" description="HTH luxR-type" evidence="5">
    <location>
        <begin position="141"/>
        <end position="211"/>
    </location>
</feature>
<evidence type="ECO:0000313" key="8">
    <source>
        <dbReference type="Proteomes" id="UP000035720"/>
    </source>
</evidence>
<dbReference type="InterPro" id="IPR016032">
    <property type="entry name" value="Sig_transdc_resp-reg_C-effctor"/>
</dbReference>
<accession>A0A077M3Q1</accession>
<name>A0A077M3Q1_9MICO</name>
<dbReference type="SMART" id="SM00421">
    <property type="entry name" value="HTH_LUXR"/>
    <property type="match status" value="1"/>
</dbReference>
<protein>
    <submittedName>
        <fullName evidence="7">Response regulator receiver protein</fullName>
    </submittedName>
</protein>
<keyword evidence="3" id="KW-0804">Transcription</keyword>
<evidence type="ECO:0000256" key="2">
    <source>
        <dbReference type="ARBA" id="ARBA00023125"/>
    </source>
</evidence>
<dbReference type="Pfam" id="PF00196">
    <property type="entry name" value="GerE"/>
    <property type="match status" value="1"/>
</dbReference>
<dbReference type="InterPro" id="IPR001789">
    <property type="entry name" value="Sig_transdc_resp-reg_receiver"/>
</dbReference>
<feature type="domain" description="Response regulatory" evidence="6">
    <location>
        <begin position="2"/>
        <end position="120"/>
    </location>
</feature>
<evidence type="ECO:0000256" key="4">
    <source>
        <dbReference type="PROSITE-ProRule" id="PRU00169"/>
    </source>
</evidence>
<dbReference type="PROSITE" id="PS00622">
    <property type="entry name" value="HTH_LUXR_1"/>
    <property type="match status" value="1"/>
</dbReference>
<evidence type="ECO:0000256" key="3">
    <source>
        <dbReference type="ARBA" id="ARBA00023163"/>
    </source>
</evidence>
<dbReference type="PANTHER" id="PTHR43214:SF24">
    <property type="entry name" value="TRANSCRIPTIONAL REGULATORY PROTEIN NARL-RELATED"/>
    <property type="match status" value="1"/>
</dbReference>
<evidence type="ECO:0000259" key="6">
    <source>
        <dbReference type="PROSITE" id="PS50110"/>
    </source>
</evidence>
<dbReference type="InterPro" id="IPR039420">
    <property type="entry name" value="WalR-like"/>
</dbReference>
<evidence type="ECO:0000256" key="1">
    <source>
        <dbReference type="ARBA" id="ARBA00023015"/>
    </source>
</evidence>
<keyword evidence="2" id="KW-0238">DNA-binding</keyword>
<proteinExistence type="predicted"/>
<dbReference type="PANTHER" id="PTHR43214">
    <property type="entry name" value="TWO-COMPONENT RESPONSE REGULATOR"/>
    <property type="match status" value="1"/>
</dbReference>
<dbReference type="SUPFAM" id="SSF52172">
    <property type="entry name" value="CheY-like"/>
    <property type="match status" value="1"/>
</dbReference>
<dbReference type="Gene3D" id="3.40.50.2300">
    <property type="match status" value="1"/>
</dbReference>
<evidence type="ECO:0000259" key="5">
    <source>
        <dbReference type="PROSITE" id="PS50043"/>
    </source>
</evidence>
<dbReference type="SMART" id="SM00448">
    <property type="entry name" value="REC"/>
    <property type="match status" value="1"/>
</dbReference>
<keyword evidence="8" id="KW-1185">Reference proteome</keyword>
<dbReference type="SUPFAM" id="SSF46894">
    <property type="entry name" value="C-terminal effector domain of the bipartite response regulators"/>
    <property type="match status" value="1"/>
</dbReference>
<dbReference type="AlphaFoldDB" id="A0A077M3Q1"/>
<evidence type="ECO:0000313" key="7">
    <source>
        <dbReference type="EMBL" id="CCI51831.1"/>
    </source>
</evidence>